<proteinExistence type="predicted"/>
<dbReference type="KEGG" id="pri:PRIO_0829"/>
<evidence type="ECO:0000313" key="2">
    <source>
        <dbReference type="Proteomes" id="UP000033163"/>
    </source>
</evidence>
<gene>
    <name evidence="1" type="ORF">PRIO_0829</name>
</gene>
<protein>
    <submittedName>
        <fullName evidence="1">Uncharacterized protein</fullName>
    </submittedName>
</protein>
<dbReference type="Proteomes" id="UP000033163">
    <property type="component" value="Chromosome I"/>
</dbReference>
<dbReference type="AlphaFoldDB" id="A0A0E3WGB8"/>
<organism evidence="1 2">
    <name type="scientific">Paenibacillus riograndensis SBR5</name>
    <dbReference type="NCBI Taxonomy" id="1073571"/>
    <lineage>
        <taxon>Bacteria</taxon>
        <taxon>Bacillati</taxon>
        <taxon>Bacillota</taxon>
        <taxon>Bacilli</taxon>
        <taxon>Bacillales</taxon>
        <taxon>Paenibacillaceae</taxon>
        <taxon>Paenibacillus</taxon>
        <taxon>Paenibacillus sonchi group</taxon>
    </lineage>
</organism>
<accession>A0A0E3WGB8</accession>
<name>A0A0E3WGB8_9BACL</name>
<reference evidence="2" key="1">
    <citation type="submission" date="2015-03" db="EMBL/GenBank/DDBJ databases">
        <authorList>
            <person name="Wibberg D."/>
        </authorList>
    </citation>
    <scope>NUCLEOTIDE SEQUENCE [LARGE SCALE GENOMIC DNA]</scope>
</reference>
<evidence type="ECO:0000313" key="1">
    <source>
        <dbReference type="EMBL" id="CQR52442.1"/>
    </source>
</evidence>
<dbReference type="HOGENOM" id="CLU_3082698_0_0_9"/>
<sequence>MDDRSWQHFIQVRTAMLLSVLRVAITQFNEDNPPDVLETRNKLFGKQPALFN</sequence>
<dbReference type="EMBL" id="LN831776">
    <property type="protein sequence ID" value="CQR52442.1"/>
    <property type="molecule type" value="Genomic_DNA"/>
</dbReference>